<organism evidence="1">
    <name type="scientific">uncultured Caudovirales phage</name>
    <dbReference type="NCBI Taxonomy" id="2100421"/>
    <lineage>
        <taxon>Viruses</taxon>
        <taxon>Duplodnaviria</taxon>
        <taxon>Heunggongvirae</taxon>
        <taxon>Uroviricota</taxon>
        <taxon>Caudoviricetes</taxon>
        <taxon>Peduoviridae</taxon>
        <taxon>Maltschvirus</taxon>
        <taxon>Maltschvirus maltsch</taxon>
    </lineage>
</organism>
<sequence>MANTIPVQAEGDQRPDLRFRDLDNLGLTMWSKWRSAKGALVVLVYRCRDIHGIAQEMELLDVQRETIAKAHARDVVAWIQKGWMTRQ</sequence>
<accession>A0A6J5LWL9</accession>
<gene>
    <name evidence="1" type="ORF">UFOVP350_26</name>
</gene>
<dbReference type="EMBL" id="LR796362">
    <property type="protein sequence ID" value="CAB4138908.1"/>
    <property type="molecule type" value="Genomic_DNA"/>
</dbReference>
<proteinExistence type="predicted"/>
<name>A0A6J5LWL9_9CAUD</name>
<reference evidence="1" key="1">
    <citation type="submission" date="2020-04" db="EMBL/GenBank/DDBJ databases">
        <authorList>
            <person name="Chiriac C."/>
            <person name="Salcher M."/>
            <person name="Ghai R."/>
            <person name="Kavagutti S V."/>
        </authorList>
    </citation>
    <scope>NUCLEOTIDE SEQUENCE</scope>
</reference>
<protein>
    <submittedName>
        <fullName evidence="1">Uncharacterized protein</fullName>
    </submittedName>
</protein>
<evidence type="ECO:0000313" key="1">
    <source>
        <dbReference type="EMBL" id="CAB4138908.1"/>
    </source>
</evidence>